<dbReference type="AlphaFoldDB" id="A0AAD2BAZ6"/>
<keyword evidence="2" id="KW-1185">Reference proteome</keyword>
<dbReference type="Proteomes" id="UP001189915">
    <property type="component" value="Unassembled WGS sequence"/>
</dbReference>
<protein>
    <submittedName>
        <fullName evidence="1">Uncharacterized protein</fullName>
    </submittedName>
</protein>
<name>A0AAD2BAZ6_9RALS</name>
<reference evidence="1 2" key="1">
    <citation type="submission" date="2023-07" db="EMBL/GenBank/DDBJ databases">
        <authorList>
            <person name="Peeters C."/>
        </authorList>
    </citation>
    <scope>NUCLEOTIDE SEQUENCE [LARGE SCALE GENOMIC DNA]</scope>
    <source>
        <strain evidence="1 2">LMG 18091</strain>
    </source>
</reference>
<accession>A0AAD2BAZ6</accession>
<organism evidence="1 2">
    <name type="scientific">Ralstonia wenshanensis</name>
    <dbReference type="NCBI Taxonomy" id="2842456"/>
    <lineage>
        <taxon>Bacteria</taxon>
        <taxon>Pseudomonadati</taxon>
        <taxon>Pseudomonadota</taxon>
        <taxon>Betaproteobacteria</taxon>
        <taxon>Burkholderiales</taxon>
        <taxon>Burkholderiaceae</taxon>
        <taxon>Ralstonia</taxon>
    </lineage>
</organism>
<dbReference type="EMBL" id="CATWAF010000009">
    <property type="protein sequence ID" value="CAJ0706232.1"/>
    <property type="molecule type" value="Genomic_DNA"/>
</dbReference>
<gene>
    <name evidence="1" type="ORF">LMG18091_04655</name>
</gene>
<evidence type="ECO:0000313" key="1">
    <source>
        <dbReference type="EMBL" id="CAJ0706232.1"/>
    </source>
</evidence>
<proteinExistence type="predicted"/>
<sequence>MLFLGDSVRLICVDENCGFSGITSFPFERWTNPANCGGNRFAFWVA</sequence>
<comment type="caution">
    <text evidence="1">The sequence shown here is derived from an EMBL/GenBank/DDBJ whole genome shotgun (WGS) entry which is preliminary data.</text>
</comment>
<evidence type="ECO:0000313" key="2">
    <source>
        <dbReference type="Proteomes" id="UP001189915"/>
    </source>
</evidence>